<keyword evidence="2" id="KW-0732">Signal</keyword>
<evidence type="ECO:0000313" key="4">
    <source>
        <dbReference type="Proteomes" id="UP000242254"/>
    </source>
</evidence>
<feature type="signal peptide" evidence="2">
    <location>
        <begin position="1"/>
        <end position="18"/>
    </location>
</feature>
<dbReference type="STRING" id="1340429.A0A2G4T5J3"/>
<accession>A0A2G4T5J3</accession>
<dbReference type="EMBL" id="KZ303843">
    <property type="protein sequence ID" value="PHZ16293.1"/>
    <property type="molecule type" value="Genomic_DNA"/>
</dbReference>
<keyword evidence="1" id="KW-0175">Coiled coil</keyword>
<evidence type="ECO:0000256" key="2">
    <source>
        <dbReference type="SAM" id="SignalP"/>
    </source>
</evidence>
<keyword evidence="4" id="KW-1185">Reference proteome</keyword>
<dbReference type="PANTHER" id="PTHR21325:SF31">
    <property type="entry name" value="GH22081P-RELATED"/>
    <property type="match status" value="1"/>
</dbReference>
<reference evidence="3 4" key="1">
    <citation type="journal article" date="2016" name="Proc. Natl. Acad. Sci. U.S.A.">
        <title>Lipid metabolic changes in an early divergent fungus govern the establishment of a mutualistic symbiosis with endobacteria.</title>
        <authorList>
            <person name="Lastovetsky O.A."/>
            <person name="Gaspar M.L."/>
            <person name="Mondo S.J."/>
            <person name="LaButti K.M."/>
            <person name="Sandor L."/>
            <person name="Grigoriev I.V."/>
            <person name="Henry S.A."/>
            <person name="Pawlowska T.E."/>
        </authorList>
    </citation>
    <scope>NUCLEOTIDE SEQUENCE [LARGE SCALE GENOMIC DNA]</scope>
    <source>
        <strain evidence="3 4">ATCC 52813</strain>
    </source>
</reference>
<feature type="coiled-coil region" evidence="1">
    <location>
        <begin position="293"/>
        <end position="320"/>
    </location>
</feature>
<dbReference type="GeneID" id="35446442"/>
<dbReference type="AlphaFoldDB" id="A0A2G4T5J3"/>
<dbReference type="Gene3D" id="3.40.50.1110">
    <property type="entry name" value="SGNH hydrolase"/>
    <property type="match status" value="1"/>
</dbReference>
<dbReference type="GO" id="GO:0006644">
    <property type="term" value="P:phospholipid metabolic process"/>
    <property type="evidence" value="ECO:0007669"/>
    <property type="project" value="TreeGrafter"/>
</dbReference>
<dbReference type="InterPro" id="IPR036514">
    <property type="entry name" value="SGNH_hydro_sf"/>
</dbReference>
<gene>
    <name evidence="3" type="ORF">RHIMIDRAFT_59935</name>
</gene>
<dbReference type="InterPro" id="IPR038885">
    <property type="entry name" value="PLB1"/>
</dbReference>
<dbReference type="GO" id="GO:0004620">
    <property type="term" value="F:phospholipase activity"/>
    <property type="evidence" value="ECO:0007669"/>
    <property type="project" value="InterPro"/>
</dbReference>
<feature type="chain" id="PRO_5013680212" evidence="2">
    <location>
        <begin position="19"/>
        <end position="396"/>
    </location>
</feature>
<dbReference type="PANTHER" id="PTHR21325">
    <property type="entry name" value="PHOSPHOLIPASE B, PLB1"/>
    <property type="match status" value="1"/>
</dbReference>
<dbReference type="SUPFAM" id="SSF52266">
    <property type="entry name" value="SGNH hydrolase"/>
    <property type="match status" value="1"/>
</dbReference>
<name>A0A2G4T5J3_RHIZD</name>
<proteinExistence type="predicted"/>
<dbReference type="Proteomes" id="UP000242254">
    <property type="component" value="Unassembled WGS sequence"/>
</dbReference>
<dbReference type="InterPro" id="IPR001087">
    <property type="entry name" value="GDSL"/>
</dbReference>
<organism evidence="3 4">
    <name type="scientific">Rhizopus microsporus ATCC 52813</name>
    <dbReference type="NCBI Taxonomy" id="1340429"/>
    <lineage>
        <taxon>Eukaryota</taxon>
        <taxon>Fungi</taxon>
        <taxon>Fungi incertae sedis</taxon>
        <taxon>Mucoromycota</taxon>
        <taxon>Mucoromycotina</taxon>
        <taxon>Mucoromycetes</taxon>
        <taxon>Mucorales</taxon>
        <taxon>Mucorineae</taxon>
        <taxon>Rhizopodaceae</taxon>
        <taxon>Rhizopus</taxon>
    </lineage>
</organism>
<protein>
    <submittedName>
        <fullName evidence="3">Uncharacterized protein</fullName>
    </submittedName>
</protein>
<dbReference type="Pfam" id="PF00657">
    <property type="entry name" value="Lipase_GDSL"/>
    <property type="match status" value="1"/>
</dbReference>
<sequence length="396" mass="45424">MNCLVFLLVLFFIPFSIEQQVVLDTNINYGWLTPFTYEWVTVLDKLHNTFGNQSRTEQCLHKIPKFECERFVWHDSIIHRDAYHLRPNDIKSVIALGDSITAGFGMMSGRPPFSTILEYRGKSFSVGGDPGEYTLPNFLSTYADELKGSPEGITLPLSRGKDLNNAVTGAKCQDLDQQVDRLIRVLKKKEYNDIRDEWKLITIFIGANNICLLCTPPMTTLPDLSAVDVFERNLRSVLERIRLDVGKSFVNLVGLFNVSGVYEATRGDPYCELIWDPAHMVICSCVQQDTKQRLAADRLIDEYNKRLQKLEGEYKDKDKQRFGISYQPGFTQFEVGKYKQSYFSGVDCFHPNKCANQVMAILLWNNMFSNPQEKNQIYDLESLEIVCPSPTRPYIQ</sequence>
<evidence type="ECO:0000313" key="3">
    <source>
        <dbReference type="EMBL" id="PHZ16293.1"/>
    </source>
</evidence>
<dbReference type="PROSITE" id="PS01098">
    <property type="entry name" value="LIPASE_GDSL_SER"/>
    <property type="match status" value="1"/>
</dbReference>
<dbReference type="InterPro" id="IPR008265">
    <property type="entry name" value="Lipase_GDSL_AS"/>
</dbReference>
<evidence type="ECO:0000256" key="1">
    <source>
        <dbReference type="SAM" id="Coils"/>
    </source>
</evidence>
<dbReference type="RefSeq" id="XP_023470001.1">
    <property type="nucleotide sequence ID" value="XM_023615454.1"/>
</dbReference>